<sequence>MKAKVIQLAARVKQWLTYSPASMIGIDIGSGMLKIAEITWRNNLPTLTAAGLAALPADLVRDGIILDRQVMAETFRQLLATAGVTGRHAVISVSGHAVFIRELTFPAMTEEELRQAIRWDLDKYIPADAENYYFDFAVVGTGKLPHEVRVLLVAAPQSMIDAVTAICKEAGLKPMAIDIEPLAIARTFTAPANFLVVDIGQKLCQLTIFQANCPVVSRLIPLGGDRYTDVIRNLLALDYNEAELLKQRQRGLLHTAGGNEPAAASVHRQLLLLVEELSREIRRTADYYQAQNREAVIDRILLTGGGACMDNLAGNLAAQLGGVEVTRHNPLGEIGAAKSFDAEWLQAIAPQLTVAVGLAVRGGEGY</sequence>
<dbReference type="PANTHER" id="PTHR32432">
    <property type="entry name" value="CELL DIVISION PROTEIN FTSA-RELATED"/>
    <property type="match status" value="1"/>
</dbReference>
<dbReference type="AlphaFoldDB" id="A0A517DSL1"/>
<dbReference type="InterPro" id="IPR043129">
    <property type="entry name" value="ATPase_NBD"/>
</dbReference>
<dbReference type="CDD" id="cd24049">
    <property type="entry name" value="ASKHA_NBD_PilM"/>
    <property type="match status" value="1"/>
</dbReference>
<feature type="domain" description="SHS2" evidence="1">
    <location>
        <begin position="23"/>
        <end position="188"/>
    </location>
</feature>
<dbReference type="InterPro" id="IPR003494">
    <property type="entry name" value="SHS2_FtsA"/>
</dbReference>
<gene>
    <name evidence="2" type="primary">ftsA_1</name>
    <name evidence="2" type="ORF">SPTER_16520</name>
</gene>
<dbReference type="InterPro" id="IPR050696">
    <property type="entry name" value="FtsA/MreB"/>
</dbReference>
<keyword evidence="2" id="KW-0132">Cell division</keyword>
<dbReference type="PIRSF" id="PIRSF019169">
    <property type="entry name" value="PilM"/>
    <property type="match status" value="1"/>
</dbReference>
<dbReference type="RefSeq" id="WP_170233209.1">
    <property type="nucleotide sequence ID" value="NZ_CP036259.1"/>
</dbReference>
<protein>
    <submittedName>
        <fullName evidence="2">Cell division protein FtsA</fullName>
    </submittedName>
</protein>
<evidence type="ECO:0000313" key="3">
    <source>
        <dbReference type="Proteomes" id="UP000320776"/>
    </source>
</evidence>
<accession>A0A517DSL1</accession>
<dbReference type="KEGG" id="sted:SPTER_16520"/>
<dbReference type="SUPFAM" id="SSF53067">
    <property type="entry name" value="Actin-like ATPase domain"/>
    <property type="match status" value="2"/>
</dbReference>
<dbReference type="SMART" id="SM00842">
    <property type="entry name" value="FtsA"/>
    <property type="match status" value="1"/>
</dbReference>
<dbReference type="InterPro" id="IPR005883">
    <property type="entry name" value="PilM"/>
</dbReference>
<evidence type="ECO:0000313" key="2">
    <source>
        <dbReference type="EMBL" id="QDR80329.1"/>
    </source>
</evidence>
<organism evidence="2 3">
    <name type="scientific">Sporomusa termitida</name>
    <dbReference type="NCBI Taxonomy" id="2377"/>
    <lineage>
        <taxon>Bacteria</taxon>
        <taxon>Bacillati</taxon>
        <taxon>Bacillota</taxon>
        <taxon>Negativicutes</taxon>
        <taxon>Selenomonadales</taxon>
        <taxon>Sporomusaceae</taxon>
        <taxon>Sporomusa</taxon>
    </lineage>
</organism>
<dbReference type="EMBL" id="CP036259">
    <property type="protein sequence ID" value="QDR80329.1"/>
    <property type="molecule type" value="Genomic_DNA"/>
</dbReference>
<dbReference type="Gene3D" id="3.30.1490.300">
    <property type="match status" value="1"/>
</dbReference>
<name>A0A517DSL1_9FIRM</name>
<dbReference type="Proteomes" id="UP000320776">
    <property type="component" value="Chromosome"/>
</dbReference>
<reference evidence="2 3" key="1">
    <citation type="submission" date="2019-02" db="EMBL/GenBank/DDBJ databases">
        <title>Closed genome of Sporomusa termitida DSM 4440.</title>
        <authorList>
            <person name="Poehlein A."/>
            <person name="Daniel R."/>
        </authorList>
    </citation>
    <scope>NUCLEOTIDE SEQUENCE [LARGE SCALE GENOMIC DNA]</scope>
    <source>
        <strain evidence="2 3">DSM 4440</strain>
    </source>
</reference>
<dbReference type="Gene3D" id="3.30.420.40">
    <property type="match status" value="2"/>
</dbReference>
<evidence type="ECO:0000259" key="1">
    <source>
        <dbReference type="SMART" id="SM00842"/>
    </source>
</evidence>
<dbReference type="NCBIfam" id="TIGR01175">
    <property type="entry name" value="pilM"/>
    <property type="match status" value="1"/>
</dbReference>
<keyword evidence="3" id="KW-1185">Reference proteome</keyword>
<proteinExistence type="predicted"/>
<dbReference type="Pfam" id="PF11104">
    <property type="entry name" value="PilM_2"/>
    <property type="match status" value="1"/>
</dbReference>
<dbReference type="GO" id="GO:0051301">
    <property type="term" value="P:cell division"/>
    <property type="evidence" value="ECO:0007669"/>
    <property type="project" value="UniProtKB-KW"/>
</dbReference>
<dbReference type="PANTHER" id="PTHR32432:SF3">
    <property type="entry name" value="ETHANOLAMINE UTILIZATION PROTEIN EUTJ"/>
    <property type="match status" value="1"/>
</dbReference>
<keyword evidence="2" id="KW-0131">Cell cycle</keyword>